<dbReference type="PANTHER" id="PTHR10073">
    <property type="entry name" value="DNA MISMATCH REPAIR PROTEIN MLH, PMS, MUTL"/>
    <property type="match status" value="1"/>
</dbReference>
<protein>
    <submittedName>
        <fullName evidence="3">Uncharacterized protein</fullName>
    </submittedName>
</protein>
<dbReference type="InterPro" id="IPR014762">
    <property type="entry name" value="DNA_mismatch_repair_CS"/>
</dbReference>
<dbReference type="PANTHER" id="PTHR10073:SF54">
    <property type="entry name" value="PMS1 PROTEIN HOMOLOG 1"/>
    <property type="match status" value="1"/>
</dbReference>
<evidence type="ECO:0000256" key="2">
    <source>
        <dbReference type="SAM" id="MobiDB-lite"/>
    </source>
</evidence>
<proteinExistence type="inferred from homology"/>
<comment type="caution">
    <text evidence="3">The sequence shown here is derived from an EMBL/GenBank/DDBJ whole genome shotgun (WGS) entry which is preliminary data.</text>
</comment>
<dbReference type="Proteomes" id="UP001153148">
    <property type="component" value="Unassembled WGS sequence"/>
</dbReference>
<dbReference type="SUPFAM" id="SSF55874">
    <property type="entry name" value="ATPase domain of HSP90 chaperone/DNA topoisomerase II/histidine kinase"/>
    <property type="match status" value="1"/>
</dbReference>
<organism evidence="3 4">
    <name type="scientific">Timema podura</name>
    <name type="common">Walking stick</name>
    <dbReference type="NCBI Taxonomy" id="61482"/>
    <lineage>
        <taxon>Eukaryota</taxon>
        <taxon>Metazoa</taxon>
        <taxon>Ecdysozoa</taxon>
        <taxon>Arthropoda</taxon>
        <taxon>Hexapoda</taxon>
        <taxon>Insecta</taxon>
        <taxon>Pterygota</taxon>
        <taxon>Neoptera</taxon>
        <taxon>Polyneoptera</taxon>
        <taxon>Phasmatodea</taxon>
        <taxon>Timematodea</taxon>
        <taxon>Timematoidea</taxon>
        <taxon>Timematidae</taxon>
        <taxon>Timema</taxon>
    </lineage>
</organism>
<dbReference type="EMBL" id="CAJPIN010000720">
    <property type="protein sequence ID" value="CAG2053834.1"/>
    <property type="molecule type" value="Genomic_DNA"/>
</dbReference>
<reference evidence="3" key="1">
    <citation type="submission" date="2021-03" db="EMBL/GenBank/DDBJ databases">
        <authorList>
            <person name="Tran Van P."/>
        </authorList>
    </citation>
    <scope>NUCLEOTIDE SEQUENCE</scope>
</reference>
<accession>A0ABN7NKY5</accession>
<evidence type="ECO:0000256" key="1">
    <source>
        <dbReference type="ARBA" id="ARBA00006082"/>
    </source>
</evidence>
<dbReference type="InterPro" id="IPR036890">
    <property type="entry name" value="HATPase_C_sf"/>
</dbReference>
<keyword evidence="4" id="KW-1185">Reference proteome</keyword>
<evidence type="ECO:0000313" key="4">
    <source>
        <dbReference type="Proteomes" id="UP001153148"/>
    </source>
</evidence>
<evidence type="ECO:0000313" key="3">
    <source>
        <dbReference type="EMBL" id="CAG2053834.1"/>
    </source>
</evidence>
<feature type="region of interest" description="Disordered" evidence="2">
    <location>
        <begin position="104"/>
        <end position="124"/>
    </location>
</feature>
<dbReference type="Gene3D" id="3.30.565.10">
    <property type="entry name" value="Histidine kinase-like ATPase, C-terminal domain"/>
    <property type="match status" value="1"/>
</dbReference>
<dbReference type="PROSITE" id="PS00058">
    <property type="entry name" value="DNA_MISMATCH_REPAIR_1"/>
    <property type="match status" value="1"/>
</dbReference>
<dbReference type="InterPro" id="IPR038973">
    <property type="entry name" value="MutL/Mlh/Pms-like"/>
</dbReference>
<name>A0ABN7NKY5_TIMPD</name>
<comment type="similarity">
    <text evidence="1">Belongs to the DNA mismatch repair MutL/HexB family.</text>
</comment>
<gene>
    <name evidence="3" type="ORF">TPAB3V08_LOCUS878</name>
</gene>
<sequence length="124" mass="13815">MNVLVKALKIITKFGTEYLQCYGFRGEALNALCRVAEVTVTTKTDEDDYAMAYTMNKNGQVAFMKPSHLGKGTIVTANHLFLNIPVRRKQLHIPRRASEELRKVEVDGEKSGSYPPWSEGVPGA</sequence>